<dbReference type="PROSITE" id="PS50283">
    <property type="entry name" value="NA_SOLUT_SYMP_3"/>
    <property type="match status" value="1"/>
</dbReference>
<evidence type="ECO:0000256" key="8">
    <source>
        <dbReference type="ARBA" id="ARBA00023065"/>
    </source>
</evidence>
<dbReference type="GO" id="GO:0022857">
    <property type="term" value="F:transmembrane transporter activity"/>
    <property type="evidence" value="ECO:0007669"/>
    <property type="project" value="UniProtKB-ARBA"/>
</dbReference>
<dbReference type="AlphaFoldDB" id="A0ABD2NAB8"/>
<feature type="transmembrane region" description="Helical" evidence="12">
    <location>
        <begin position="167"/>
        <end position="191"/>
    </location>
</feature>
<comment type="caution">
    <text evidence="13">The sequence shown here is derived from an EMBL/GenBank/DDBJ whole genome shotgun (WGS) entry which is preliminary data.</text>
</comment>
<evidence type="ECO:0000313" key="14">
    <source>
        <dbReference type="Proteomes" id="UP001516400"/>
    </source>
</evidence>
<keyword evidence="3" id="KW-0813">Transport</keyword>
<feature type="transmembrane region" description="Helical" evidence="12">
    <location>
        <begin position="395"/>
        <end position="414"/>
    </location>
</feature>
<keyword evidence="6 12" id="KW-1133">Transmembrane helix</keyword>
<dbReference type="GO" id="GO:0006814">
    <property type="term" value="P:sodium ion transport"/>
    <property type="evidence" value="ECO:0007669"/>
    <property type="project" value="UniProtKB-KW"/>
</dbReference>
<organism evidence="13 14">
    <name type="scientific">Cryptolaemus montrouzieri</name>
    <dbReference type="NCBI Taxonomy" id="559131"/>
    <lineage>
        <taxon>Eukaryota</taxon>
        <taxon>Metazoa</taxon>
        <taxon>Ecdysozoa</taxon>
        <taxon>Arthropoda</taxon>
        <taxon>Hexapoda</taxon>
        <taxon>Insecta</taxon>
        <taxon>Pterygota</taxon>
        <taxon>Neoptera</taxon>
        <taxon>Endopterygota</taxon>
        <taxon>Coleoptera</taxon>
        <taxon>Polyphaga</taxon>
        <taxon>Cucujiformia</taxon>
        <taxon>Coccinelloidea</taxon>
        <taxon>Coccinellidae</taxon>
        <taxon>Scymninae</taxon>
        <taxon>Scymnini</taxon>
        <taxon>Cryptolaemus</taxon>
    </lineage>
</organism>
<reference evidence="13 14" key="1">
    <citation type="journal article" date="2021" name="BMC Biol.">
        <title>Horizontally acquired antibacterial genes associated with adaptive radiation of ladybird beetles.</title>
        <authorList>
            <person name="Li H.S."/>
            <person name="Tang X.F."/>
            <person name="Huang Y.H."/>
            <person name="Xu Z.Y."/>
            <person name="Chen M.L."/>
            <person name="Du X.Y."/>
            <person name="Qiu B.Y."/>
            <person name="Chen P.T."/>
            <person name="Zhang W."/>
            <person name="Slipinski A."/>
            <person name="Escalona H.E."/>
            <person name="Waterhouse R.M."/>
            <person name="Zwick A."/>
            <person name="Pang H."/>
        </authorList>
    </citation>
    <scope>NUCLEOTIDE SEQUENCE [LARGE SCALE GENOMIC DNA]</scope>
    <source>
        <strain evidence="13">SYSU2018</strain>
    </source>
</reference>
<feature type="transmembrane region" description="Helical" evidence="12">
    <location>
        <begin position="66"/>
        <end position="85"/>
    </location>
</feature>
<feature type="transmembrane region" description="Helical" evidence="12">
    <location>
        <begin position="97"/>
        <end position="120"/>
    </location>
</feature>
<evidence type="ECO:0000256" key="2">
    <source>
        <dbReference type="ARBA" id="ARBA00006434"/>
    </source>
</evidence>
<feature type="transmembrane region" description="Helical" evidence="12">
    <location>
        <begin position="291"/>
        <end position="316"/>
    </location>
</feature>
<dbReference type="CDD" id="cd11492">
    <property type="entry name" value="SLC5sbd_NIS-SMVT"/>
    <property type="match status" value="1"/>
</dbReference>
<dbReference type="PANTHER" id="PTHR42985">
    <property type="entry name" value="SODIUM-COUPLED MONOCARBOXYLATE TRANSPORTER"/>
    <property type="match status" value="1"/>
</dbReference>
<comment type="subcellular location">
    <subcellularLocation>
        <location evidence="1">Cell membrane</location>
        <topology evidence="1">Multi-pass membrane protein</topology>
    </subcellularLocation>
</comment>
<dbReference type="InterPro" id="IPR001734">
    <property type="entry name" value="Na/solute_symporter"/>
</dbReference>
<keyword evidence="10" id="KW-0739">Sodium transport</keyword>
<keyword evidence="9 12" id="KW-0472">Membrane</keyword>
<keyword evidence="14" id="KW-1185">Reference proteome</keyword>
<evidence type="ECO:0000256" key="7">
    <source>
        <dbReference type="ARBA" id="ARBA00023053"/>
    </source>
</evidence>
<name>A0ABD2NAB8_9CUCU</name>
<evidence type="ECO:0000256" key="3">
    <source>
        <dbReference type="ARBA" id="ARBA00022448"/>
    </source>
</evidence>
<evidence type="ECO:0000256" key="9">
    <source>
        <dbReference type="ARBA" id="ARBA00023136"/>
    </source>
</evidence>
<dbReference type="Pfam" id="PF00474">
    <property type="entry name" value="SSF"/>
    <property type="match status" value="1"/>
</dbReference>
<evidence type="ECO:0000256" key="11">
    <source>
        <dbReference type="RuleBase" id="RU362091"/>
    </source>
</evidence>
<feature type="transmembrane region" description="Helical" evidence="12">
    <location>
        <begin position="141"/>
        <end position="161"/>
    </location>
</feature>
<keyword evidence="5 12" id="KW-0812">Transmembrane</keyword>
<dbReference type="Proteomes" id="UP001516400">
    <property type="component" value="Unassembled WGS sequence"/>
</dbReference>
<gene>
    <name evidence="13" type="ORF">HHI36_020455</name>
</gene>
<proteinExistence type="inferred from homology"/>
<feature type="transmembrane region" description="Helical" evidence="12">
    <location>
        <begin position="252"/>
        <end position="270"/>
    </location>
</feature>
<protein>
    <submittedName>
        <fullName evidence="13">Uncharacterized protein</fullName>
    </submittedName>
</protein>
<dbReference type="GO" id="GO:0005886">
    <property type="term" value="C:plasma membrane"/>
    <property type="evidence" value="ECO:0007669"/>
    <property type="project" value="UniProtKB-SubCell"/>
</dbReference>
<dbReference type="InterPro" id="IPR051163">
    <property type="entry name" value="Sodium:Solute_Symporter_SSF"/>
</dbReference>
<dbReference type="EMBL" id="JABFTP020000083">
    <property type="protein sequence ID" value="KAL3275706.1"/>
    <property type="molecule type" value="Genomic_DNA"/>
</dbReference>
<accession>A0ABD2NAB8</accession>
<feature type="transmembrane region" description="Helical" evidence="12">
    <location>
        <begin position="350"/>
        <end position="375"/>
    </location>
</feature>
<dbReference type="Gene3D" id="1.20.1730.10">
    <property type="entry name" value="Sodium/glucose cotransporter"/>
    <property type="match status" value="1"/>
</dbReference>
<evidence type="ECO:0000256" key="5">
    <source>
        <dbReference type="ARBA" id="ARBA00022692"/>
    </source>
</evidence>
<keyword evidence="4" id="KW-1003">Cell membrane</keyword>
<feature type="transmembrane region" description="Helical" evidence="12">
    <location>
        <begin position="203"/>
        <end position="220"/>
    </location>
</feature>
<sequence length="598" mass="66460">MELQNISTTSLPHLLNITRRITFSWYDYLLFTIVLGFSCLIGVYFGCIKKQNTKKDYLLGGKQMKVWPIAISLVASHTSGITVLAIPADIYRFGIGFWQGCLSLCFLHLITAYIFLPVFYKLELTSTYEYLALRYDEKTRMMASALYAISLLLFLPVVIYVPCLGFAAVTGFSVHLIAPIACGICVFYTTIGGLKAVVWSDTFQFTLTVGCLIVVLWIALKKAGGFLSMWCTALEGHRLDIDFNPDPTKRDGFWAVVIGLTVVFSAQNSINQGCVQKLLALPTVEKAKYSCLLYCIGCIIVKTIGVLIGLTMYAIYAGCDPFTTKQIARNDQLVPYFIMDIGHKVPGLSALFFAGLFCAALSTLSANLNCVAGTLYTDFISKMTPRTSEKTASDVLKLLVITAGLGAWLMVFIIEHLGGIVQLTVSLKGIADGPLLGIFTIGLLSRRFNSKGAFYGAISGMVFMASLFSMTKYYEKQGYLAFDSKPLSTDNCTYHYSFNDTIRTKPKSNDDIFILFRVSFYYYTLLGAFITVLIGSMISFFTNNDDDPVVPKKLLSPIIYWMYPDEDEDEEIEASKNNGDYHNVQQAMQHITTNNTTC</sequence>
<dbReference type="InterPro" id="IPR038377">
    <property type="entry name" value="Na/Glc_symporter_sf"/>
</dbReference>
<keyword evidence="8" id="KW-0406">Ion transport</keyword>
<evidence type="ECO:0000256" key="12">
    <source>
        <dbReference type="SAM" id="Phobius"/>
    </source>
</evidence>
<evidence type="ECO:0000256" key="6">
    <source>
        <dbReference type="ARBA" id="ARBA00022989"/>
    </source>
</evidence>
<dbReference type="NCBIfam" id="TIGR00813">
    <property type="entry name" value="sss"/>
    <property type="match status" value="1"/>
</dbReference>
<evidence type="ECO:0000256" key="1">
    <source>
        <dbReference type="ARBA" id="ARBA00004651"/>
    </source>
</evidence>
<feature type="transmembrane region" description="Helical" evidence="12">
    <location>
        <begin position="520"/>
        <end position="542"/>
    </location>
</feature>
<feature type="transmembrane region" description="Helical" evidence="12">
    <location>
        <begin position="420"/>
        <end position="441"/>
    </location>
</feature>
<evidence type="ECO:0000256" key="10">
    <source>
        <dbReference type="ARBA" id="ARBA00023201"/>
    </source>
</evidence>
<keyword evidence="7" id="KW-0915">Sodium</keyword>
<dbReference type="PANTHER" id="PTHR42985:SF21">
    <property type="entry name" value="SODIUM-DEPENDENT MULTIVITAMIN TRANSPORTER-LIKE PROTEIN"/>
    <property type="match status" value="1"/>
</dbReference>
<evidence type="ECO:0000313" key="13">
    <source>
        <dbReference type="EMBL" id="KAL3275706.1"/>
    </source>
</evidence>
<comment type="similarity">
    <text evidence="2 11">Belongs to the sodium:solute symporter (SSF) (TC 2.A.21) family.</text>
</comment>
<feature type="transmembrane region" description="Helical" evidence="12">
    <location>
        <begin position="453"/>
        <end position="474"/>
    </location>
</feature>
<feature type="transmembrane region" description="Helical" evidence="12">
    <location>
        <begin position="25"/>
        <end position="45"/>
    </location>
</feature>
<evidence type="ECO:0000256" key="4">
    <source>
        <dbReference type="ARBA" id="ARBA00022475"/>
    </source>
</evidence>